<dbReference type="RefSeq" id="WP_349655769.1">
    <property type="nucleotide sequence ID" value="NZ_CP144460.1"/>
</dbReference>
<protein>
    <submittedName>
        <fullName evidence="2">Uncharacterized protein</fullName>
    </submittedName>
</protein>
<reference evidence="2" key="1">
    <citation type="submission" date="2024-02" db="EMBL/GenBank/DDBJ databases">
        <title>Complete genome sequence of Xanthomonas sp. 10-10.</title>
        <authorList>
            <person name="Biessy A."/>
            <person name="Ciotola M."/>
            <person name="Cadieux M."/>
            <person name="Soufiane B."/>
            <person name="Laforest M."/>
            <person name="Filion M."/>
        </authorList>
    </citation>
    <scope>NUCLEOTIDE SEQUENCE</scope>
    <source>
        <strain evidence="2">10-10</strain>
    </source>
</reference>
<dbReference type="AlphaFoldDB" id="A0AAU7P551"/>
<proteinExistence type="predicted"/>
<feature type="compositionally biased region" description="Polar residues" evidence="1">
    <location>
        <begin position="1"/>
        <end position="13"/>
    </location>
</feature>
<name>A0AAU7P551_9XANT</name>
<organism evidence="2">
    <name type="scientific">Xanthomonas sp. 10-10</name>
    <dbReference type="NCBI Taxonomy" id="3115848"/>
    <lineage>
        <taxon>Bacteria</taxon>
        <taxon>Pseudomonadati</taxon>
        <taxon>Pseudomonadota</taxon>
        <taxon>Gammaproteobacteria</taxon>
        <taxon>Lysobacterales</taxon>
        <taxon>Lysobacteraceae</taxon>
        <taxon>Xanthomonas</taxon>
    </lineage>
</organism>
<sequence>MRVRRSTSNNHYTNGAHDTAAPEPKLAAAEAAAATPEQRLADLSAAQE</sequence>
<evidence type="ECO:0000256" key="1">
    <source>
        <dbReference type="SAM" id="MobiDB-lite"/>
    </source>
</evidence>
<evidence type="ECO:0000313" key="2">
    <source>
        <dbReference type="EMBL" id="XBS36825.1"/>
    </source>
</evidence>
<accession>A0AAU7P551</accession>
<feature type="region of interest" description="Disordered" evidence="1">
    <location>
        <begin position="1"/>
        <end position="48"/>
    </location>
</feature>
<dbReference type="EMBL" id="CP144460">
    <property type="protein sequence ID" value="XBS36825.1"/>
    <property type="molecule type" value="Genomic_DNA"/>
</dbReference>
<feature type="compositionally biased region" description="Low complexity" evidence="1">
    <location>
        <begin position="21"/>
        <end position="37"/>
    </location>
</feature>
<gene>
    <name evidence="2" type="ORF">VZ068_15285</name>
</gene>